<sequence length="103" mass="11515">MIYQVFAIKDAKAGAFALPFFLPRMEVALRSFKDAVSDPKHEISRHLEDYSLWCLGEFDDNTGAMLPVPPVLVAEATDQVRKDSMRNMTFRPGVDDAVPQAAE</sequence>
<protein>
    <submittedName>
        <fullName evidence="1">Nonstructural protein</fullName>
    </submittedName>
</protein>
<dbReference type="Proteomes" id="UP000324811">
    <property type="component" value="Segment"/>
</dbReference>
<evidence type="ECO:0000313" key="1">
    <source>
        <dbReference type="EMBL" id="QCQ85131.1"/>
    </source>
</evidence>
<dbReference type="Pfam" id="PF20577">
    <property type="entry name" value="Phage_ORF5"/>
    <property type="match status" value="1"/>
</dbReference>
<evidence type="ECO:0000313" key="2">
    <source>
        <dbReference type="Proteomes" id="UP000324811"/>
    </source>
</evidence>
<reference evidence="1 2" key="1">
    <citation type="submission" date="2018-12" db="EMBL/GenBank/DDBJ databases">
        <title>Singled stranded DNA viruses identified in blackflies (Austrosimulium ungulatum) sampled in New Zealand.</title>
        <authorList>
            <person name="Kraberger S."/>
            <person name="Fontenele R.S."/>
            <person name="Schmidlin K."/>
            <person name="Walters M."/>
            <person name="Varsani A."/>
        </authorList>
    </citation>
    <scope>NUCLEOTIDE SEQUENCE [LARGE SCALE GENOMIC DNA]</scope>
    <source>
        <strain evidence="1">206</strain>
    </source>
</reference>
<proteinExistence type="predicted"/>
<name>A0A4P8PKQ9_9VIRU</name>
<dbReference type="EMBL" id="MK249231">
    <property type="protein sequence ID" value="QCQ85131.1"/>
    <property type="molecule type" value="Genomic_DNA"/>
</dbReference>
<organism evidence="1 2">
    <name type="scientific">Blackfly microvirus SF02</name>
    <dbReference type="NCBI Taxonomy" id="2576452"/>
    <lineage>
        <taxon>Viruses</taxon>
        <taxon>Monodnaviria</taxon>
        <taxon>Sangervirae</taxon>
        <taxon>Phixviricota</taxon>
        <taxon>Malgrandaviricetes</taxon>
        <taxon>Petitvirales</taxon>
        <taxon>Microviridae</taxon>
        <taxon>Microvirus</taxon>
    </lineage>
</organism>
<accession>A0A4P8PKQ9</accession>
<dbReference type="InterPro" id="IPR046781">
    <property type="entry name" value="Phage_ORF5"/>
</dbReference>